<dbReference type="EMBL" id="GEVK01012613">
    <property type="protein sequence ID" value="JAU40219.1"/>
    <property type="molecule type" value="Transcribed_RNA"/>
</dbReference>
<dbReference type="InterPro" id="IPR013083">
    <property type="entry name" value="Znf_RING/FYVE/PHD"/>
</dbReference>
<evidence type="ECO:0000259" key="5">
    <source>
        <dbReference type="PROSITE" id="PS50089"/>
    </source>
</evidence>
<evidence type="ECO:0000256" key="2">
    <source>
        <dbReference type="ARBA" id="ARBA00022771"/>
    </source>
</evidence>
<dbReference type="PANTHER" id="PTHR42647:SF55">
    <property type="entry name" value="BOI-RELATED E3 UBIQUITIN-PROTEIN LIGASE 1"/>
    <property type="match status" value="1"/>
</dbReference>
<keyword evidence="2 4" id="KW-0863">Zinc-finger</keyword>
<dbReference type="CDD" id="cd16649">
    <property type="entry name" value="mRING-HC-C3HC5_CGRF1-like"/>
    <property type="match status" value="1"/>
</dbReference>
<dbReference type="Gene3D" id="3.30.40.10">
    <property type="entry name" value="Zinc/RING finger domain, C3HC4 (zinc finger)"/>
    <property type="match status" value="1"/>
</dbReference>
<feature type="domain" description="RING-type" evidence="5">
    <location>
        <begin position="261"/>
        <end position="297"/>
    </location>
</feature>
<evidence type="ECO:0000256" key="4">
    <source>
        <dbReference type="PROSITE-ProRule" id="PRU00175"/>
    </source>
</evidence>
<proteinExistence type="predicted"/>
<dbReference type="Pfam" id="PF13920">
    <property type="entry name" value="zf-C3HC4_3"/>
    <property type="match status" value="1"/>
</dbReference>
<accession>A0A1J3HNQ7</accession>
<organism evidence="7">
    <name type="scientific">Noccaea caerulescens</name>
    <name type="common">Alpine penny-cress</name>
    <name type="synonym">Thlaspi caerulescens</name>
    <dbReference type="NCBI Taxonomy" id="107243"/>
    <lineage>
        <taxon>Eukaryota</taxon>
        <taxon>Viridiplantae</taxon>
        <taxon>Streptophyta</taxon>
        <taxon>Embryophyta</taxon>
        <taxon>Tracheophyta</taxon>
        <taxon>Spermatophyta</taxon>
        <taxon>Magnoliopsida</taxon>
        <taxon>eudicotyledons</taxon>
        <taxon>Gunneridae</taxon>
        <taxon>Pentapetalae</taxon>
        <taxon>rosids</taxon>
        <taxon>malvids</taxon>
        <taxon>Brassicales</taxon>
        <taxon>Brassicaceae</taxon>
        <taxon>Coluteocarpeae</taxon>
        <taxon>Noccaea</taxon>
    </lineage>
</organism>
<keyword evidence="3" id="KW-0862">Zinc</keyword>
<sequence>MAVEARHMNLFVSQFVNRECIKSQPDMYNNGQIEIAGGFPVATGDRQLPYIQSRAIDPIQIAASFHKAESDLTYNFNKSPAPPAISKRQRDSTFDSDALMAAQKRRSVAFETSLIDAELVSQIQQQQSEIDRFVALQTETLRMELEARQRVQTRMFASAVQSAIIKKLKAKDDEIVRMGKLNWVLQERVKNLYVENQIWRDLAQTNEATANNLRSNLEQVLAQVDEFPETATAIRPPVEDDAESSCGSCDGDDVTAVTGGCRRCGERTASVLVLPCRHLCLCTVCGSALLQACPVCDTVMNASVHVNLS</sequence>
<evidence type="ECO:0000256" key="3">
    <source>
        <dbReference type="ARBA" id="ARBA00022833"/>
    </source>
</evidence>
<dbReference type="GO" id="GO:0004842">
    <property type="term" value="F:ubiquitin-protein transferase activity"/>
    <property type="evidence" value="ECO:0007669"/>
    <property type="project" value="TreeGrafter"/>
</dbReference>
<dbReference type="AlphaFoldDB" id="A0A1J3HNQ7"/>
<dbReference type="GO" id="GO:0043067">
    <property type="term" value="P:regulation of programmed cell death"/>
    <property type="evidence" value="ECO:0007669"/>
    <property type="project" value="TreeGrafter"/>
</dbReference>
<evidence type="ECO:0000313" key="6">
    <source>
        <dbReference type="EMBL" id="JAU40219.1"/>
    </source>
</evidence>
<dbReference type="PANTHER" id="PTHR42647">
    <property type="entry name" value="SBP (S-RIBONUCLEASE BINDING PROTEIN) FAMILY PROTEIN"/>
    <property type="match status" value="1"/>
</dbReference>
<name>A0A1J3HNQ7_NOCCA</name>
<evidence type="ECO:0000256" key="1">
    <source>
        <dbReference type="ARBA" id="ARBA00022723"/>
    </source>
</evidence>
<dbReference type="PROSITE" id="PS50089">
    <property type="entry name" value="ZF_RING_2"/>
    <property type="match status" value="1"/>
</dbReference>
<dbReference type="GO" id="GO:0008270">
    <property type="term" value="F:zinc ion binding"/>
    <property type="evidence" value="ECO:0007669"/>
    <property type="project" value="UniProtKB-KW"/>
</dbReference>
<protein>
    <submittedName>
        <fullName evidence="7">BOI-related E3 ubiquitin-protein ligase 1</fullName>
    </submittedName>
</protein>
<keyword evidence="1" id="KW-0479">Metal-binding</keyword>
<dbReference type="SUPFAM" id="SSF57850">
    <property type="entry name" value="RING/U-box"/>
    <property type="match status" value="1"/>
</dbReference>
<reference evidence="7" key="1">
    <citation type="submission" date="2016-07" db="EMBL/GenBank/DDBJ databases">
        <title>De novo transcriptome assembly of four accessions of the metal hyperaccumulator plant Noccaea caerulescens.</title>
        <authorList>
            <person name="Blande D."/>
            <person name="Halimaa P."/>
            <person name="Tervahauta A.I."/>
            <person name="Aarts M.G."/>
            <person name="Karenlampi S.O."/>
        </authorList>
    </citation>
    <scope>NUCLEOTIDE SEQUENCE</scope>
</reference>
<dbReference type="InterPro" id="IPR001841">
    <property type="entry name" value="Znf_RING"/>
</dbReference>
<evidence type="ECO:0000313" key="7">
    <source>
        <dbReference type="EMBL" id="JAU68776.1"/>
    </source>
</evidence>
<dbReference type="EMBL" id="GEVL01008565">
    <property type="protein sequence ID" value="JAU68776.1"/>
    <property type="molecule type" value="Transcribed_RNA"/>
</dbReference>
<gene>
    <name evidence="6" type="ORF">LC_TR9849_c0_g1_i1_g.34751</name>
    <name evidence="7" type="ORF">LE_TR4259_c0_g1_i1_g.13967</name>
</gene>